<dbReference type="PANTHER" id="PTHR23412:SF21">
    <property type="entry name" value="OTOANCORIN ISOFORM X1"/>
    <property type="match status" value="1"/>
</dbReference>
<gene>
    <name evidence="8" type="primary">otoa</name>
</gene>
<name>A0A9Y3RD87_9CICH</name>
<sequence length="1211" mass="133895">MMAETGGVTKLDVSVLNAEQQEKLRQFKIKTRIDNERYLRSHPEVDVLIGDFLRDVLQKQPADIHLPRRRLVIYAQPIHMAPKGGACLVLLILASAVFAQLPHMGPQEKAELEKVTEKLMKKCYYRGYPEPNLMQVNSVFNSSHSGSVQNRDANQSNALLSTFRHLLTSVTTGTNMKSFGQLPVDISQKMTNHMWNCSNLPGMIEVMRNYSGGISKEDSGCYMQAFAAPLSWATLTTQDKNSMDSNDYRKLMWAVTPMVGLMPFLKTKLLMNVDIPKLKNMMDMLNSMYDRIPPGQRTRVAEWAKDQITQNYFNCSIKPWVYATLKHVDICSPSLEWLNLEALTILGPYLSYLPPSDVNYSSKVELCKFFSSAKFKTTMNPTLSKKLLHRIQECFSSQEFPEHVEKLGPLACYYDPPELNANFSGKLLSQLDQCDSSQIKGLKTRLLSSLRSLSSPAQIIRDLSSTVTALSAKEIAAIPATSLTQALKNLGPNIRWTRSQLHALIEKHLGEKKCKQISGMELMKLQPVAEGLPNCILKQVKAVEVLNEPEGLKNISKRLSRGQLMAMLVGMLKEMHPPALVPKLSSQLLNVVSINILADANVTSLDQVTNKTWTRSQAAYLAKKMADLKQLQFRKMRSVLQGITCKMINEAPDSGVMEMALAMAESPEWLSKVQAGCAAKKLFATLVKKRADYFKTITEQELDKIPSALLLHLLPSDVDDLPSSVCPIFLDKMEEANISSLPLNSPSRPALTKKALFCLTNGTDLSSLTGGDLPKLGPLVCELQPSQLRLMNPDVLNSAFQEMASCKHIPQQYRADIIEMVHQTFGNSSDWTEDTVESVGPLLLCDKVATSALPNKPWMKDVLRYIKSLSSDPSDALKKKIFALTTTRSNATRKKREILREPTENLIQELGMDNVYWSAGELDKMSNSTFLATVEILGEIPNYSADQLAVLSRKATEAFGPVSQMNEGAVIQLECINQGFSNSDLENLTLPMDIVEGISRCGWTQSQMESLWRGIAKYNNLKAQQLGAAEMVSLNRLICGLSSSEIKQLNISAFKRAVGSMDGIKCSFQILQQLKTLAVAAFGKPSTWTEPQVADLGNILAGLDASELASLDPSVFPFVSRTCIPLIPPNNFAVLSAAQLEALGPDNAAMVTTEQRNLLNNDQLDTVETALTGFRNQAQGAVQSGAPSLGAEGLSAFMKPLLLLLIGFLLL</sequence>
<evidence type="ECO:0000256" key="2">
    <source>
        <dbReference type="ARBA" id="ARBA00011016"/>
    </source>
</evidence>
<dbReference type="InterPro" id="IPR059162">
    <property type="entry name" value="RIIAD1"/>
</dbReference>
<evidence type="ECO:0000256" key="3">
    <source>
        <dbReference type="ARBA" id="ARBA00022729"/>
    </source>
</evidence>
<dbReference type="InterPro" id="IPR010335">
    <property type="entry name" value="Mesothelin"/>
</dbReference>
<dbReference type="RefSeq" id="XP_005732181.1">
    <property type="nucleotide sequence ID" value="XM_005732124.1"/>
</dbReference>
<dbReference type="PANTHER" id="PTHR23412">
    <property type="entry name" value="STEREOCILIN RELATED"/>
    <property type="match status" value="1"/>
</dbReference>
<proteinExistence type="inferred from homology"/>
<dbReference type="GO" id="GO:0007160">
    <property type="term" value="P:cell-matrix adhesion"/>
    <property type="evidence" value="ECO:0007669"/>
    <property type="project" value="TreeGrafter"/>
</dbReference>
<dbReference type="InterPro" id="IPR026664">
    <property type="entry name" value="Stereocilin-rel"/>
</dbReference>
<comment type="similarity">
    <text evidence="2">Belongs to the mesothelin family.</text>
</comment>
<dbReference type="Proteomes" id="UP000695023">
    <property type="component" value="Unplaced"/>
</dbReference>
<evidence type="ECO:0000256" key="5">
    <source>
        <dbReference type="ARBA" id="ARBA00023136"/>
    </source>
</evidence>
<protein>
    <submittedName>
        <fullName evidence="8">Stereocilin isoform X1</fullName>
    </submittedName>
</protein>
<evidence type="ECO:0000256" key="1">
    <source>
        <dbReference type="ARBA" id="ARBA00004370"/>
    </source>
</evidence>
<dbReference type="Pfam" id="PF06060">
    <property type="entry name" value="Mesothelin"/>
    <property type="match status" value="1"/>
</dbReference>
<dbReference type="GO" id="GO:0016020">
    <property type="term" value="C:membrane"/>
    <property type="evidence" value="ECO:0007669"/>
    <property type="project" value="UniProtKB-SubCell"/>
</dbReference>
<evidence type="ECO:0000313" key="7">
    <source>
        <dbReference type="Proteomes" id="UP000695023"/>
    </source>
</evidence>
<keyword evidence="5" id="KW-0472">Membrane</keyword>
<evidence type="ECO:0000256" key="6">
    <source>
        <dbReference type="ARBA" id="ARBA00023180"/>
    </source>
</evidence>
<evidence type="ECO:0000256" key="4">
    <source>
        <dbReference type="ARBA" id="ARBA00022889"/>
    </source>
</evidence>
<evidence type="ECO:0000313" key="8">
    <source>
        <dbReference type="RefSeq" id="XP_005732181.1"/>
    </source>
</evidence>
<dbReference type="CTD" id="146183"/>
<dbReference type="GeneID" id="102205056"/>
<dbReference type="CDD" id="cd22971">
    <property type="entry name" value="DD_RIIAD1"/>
    <property type="match status" value="1"/>
</dbReference>
<comment type="subcellular location">
    <subcellularLocation>
        <location evidence="1">Membrane</location>
    </subcellularLocation>
</comment>
<organism evidence="7 8">
    <name type="scientific">Pundamilia nyererei</name>
    <dbReference type="NCBI Taxonomy" id="303518"/>
    <lineage>
        <taxon>Eukaryota</taxon>
        <taxon>Metazoa</taxon>
        <taxon>Chordata</taxon>
        <taxon>Craniata</taxon>
        <taxon>Vertebrata</taxon>
        <taxon>Euteleostomi</taxon>
        <taxon>Actinopterygii</taxon>
        <taxon>Neopterygii</taxon>
        <taxon>Teleostei</taxon>
        <taxon>Neoteleostei</taxon>
        <taxon>Acanthomorphata</taxon>
        <taxon>Ovalentaria</taxon>
        <taxon>Cichlomorphae</taxon>
        <taxon>Cichliformes</taxon>
        <taxon>Cichlidae</taxon>
        <taxon>African cichlids</taxon>
        <taxon>Pseudocrenilabrinae</taxon>
        <taxon>Haplochromini</taxon>
        <taxon>Pundamilia</taxon>
    </lineage>
</organism>
<dbReference type="GO" id="GO:0009986">
    <property type="term" value="C:cell surface"/>
    <property type="evidence" value="ECO:0007669"/>
    <property type="project" value="TreeGrafter"/>
</dbReference>
<keyword evidence="3" id="KW-0732">Signal</keyword>
<reference evidence="8" key="1">
    <citation type="submission" date="2025-08" db="UniProtKB">
        <authorList>
            <consortium name="RefSeq"/>
        </authorList>
    </citation>
    <scope>IDENTIFICATION</scope>
</reference>
<keyword evidence="4" id="KW-0130">Cell adhesion</keyword>
<dbReference type="AlphaFoldDB" id="A0A9Y3RD87"/>
<keyword evidence="6" id="KW-0325">Glycoprotein</keyword>
<keyword evidence="7" id="KW-1185">Reference proteome</keyword>
<accession>A0A9Y3RD87</accession>